<dbReference type="HOGENOM" id="CLU_1038902_0_0_1"/>
<dbReference type="PANTHER" id="PTHR10801:SF0">
    <property type="entry name" value="DELTA(24)-STEROL REDUCTASE"/>
    <property type="match status" value="1"/>
</dbReference>
<keyword evidence="1" id="KW-0560">Oxidoreductase</keyword>
<reference evidence="2 3" key="1">
    <citation type="journal article" date="2014" name="BMC Genomics">
        <title>Comparative genomics of the major fungal agents of human and animal Sporotrichosis: Sporothrix schenckii and Sporothrix brasiliensis.</title>
        <authorList>
            <person name="Teixeira M.M."/>
            <person name="de Almeida L.G."/>
            <person name="Kubitschek-Barreira P."/>
            <person name="Alves F.L."/>
            <person name="Kioshima E.S."/>
            <person name="Abadio A.K."/>
            <person name="Fernandes L."/>
            <person name="Derengowski L.S."/>
            <person name="Ferreira K.S."/>
            <person name="Souza R.C."/>
            <person name="Ruiz J.C."/>
            <person name="de Andrade N.C."/>
            <person name="Paes H.C."/>
            <person name="Nicola A.M."/>
            <person name="Albuquerque P."/>
            <person name="Gerber A.L."/>
            <person name="Martins V.P."/>
            <person name="Peconick L.D."/>
            <person name="Neto A.V."/>
            <person name="Chaucanez C.B."/>
            <person name="Silva P.A."/>
            <person name="Cunha O.L."/>
            <person name="de Oliveira F.F."/>
            <person name="dos Santos T.C."/>
            <person name="Barros A.L."/>
            <person name="Soares M.A."/>
            <person name="de Oliveira L.M."/>
            <person name="Marini M.M."/>
            <person name="Villalobos-Duno H."/>
            <person name="Cunha M.M."/>
            <person name="de Hoog S."/>
            <person name="da Silveira J.F."/>
            <person name="Henrissat B."/>
            <person name="Nino-Vega G.A."/>
            <person name="Cisalpino P.S."/>
            <person name="Mora-Montes H.M."/>
            <person name="Almeida S.R."/>
            <person name="Stajich J.E."/>
            <person name="Lopes-Bezerra L.M."/>
            <person name="Vasconcelos A.T."/>
            <person name="Felipe M.S."/>
        </authorList>
    </citation>
    <scope>NUCLEOTIDE SEQUENCE [LARGE SCALE GENOMIC DNA]</scope>
    <source>
        <strain evidence="2 3">5110</strain>
    </source>
</reference>
<dbReference type="InterPro" id="IPR040165">
    <property type="entry name" value="Diminuto-like"/>
</dbReference>
<accession>A0A0C2FS16</accession>
<dbReference type="GO" id="GO:0000246">
    <property type="term" value="F:Delta24(24-1) sterol reductase activity"/>
    <property type="evidence" value="ECO:0007669"/>
    <property type="project" value="TreeGrafter"/>
</dbReference>
<dbReference type="GO" id="GO:0008202">
    <property type="term" value="P:steroid metabolic process"/>
    <property type="evidence" value="ECO:0007669"/>
    <property type="project" value="TreeGrafter"/>
</dbReference>
<protein>
    <submittedName>
        <fullName evidence="2">Uncharacterized protein</fullName>
    </submittedName>
</protein>
<keyword evidence="3" id="KW-1185">Reference proteome</keyword>
<organism evidence="2 3">
    <name type="scientific">Sporothrix brasiliensis 5110</name>
    <dbReference type="NCBI Taxonomy" id="1398154"/>
    <lineage>
        <taxon>Eukaryota</taxon>
        <taxon>Fungi</taxon>
        <taxon>Dikarya</taxon>
        <taxon>Ascomycota</taxon>
        <taxon>Pezizomycotina</taxon>
        <taxon>Sordariomycetes</taxon>
        <taxon>Sordariomycetidae</taxon>
        <taxon>Ophiostomatales</taxon>
        <taxon>Ophiostomataceae</taxon>
        <taxon>Sporothrix</taxon>
    </lineage>
</organism>
<dbReference type="EMBL" id="AWTV01000004">
    <property type="protein sequence ID" value="KIH93813.1"/>
    <property type="molecule type" value="Genomic_DNA"/>
</dbReference>
<evidence type="ECO:0000313" key="2">
    <source>
        <dbReference type="EMBL" id="KIH93813.1"/>
    </source>
</evidence>
<comment type="caution">
    <text evidence="2">The sequence shown here is derived from an EMBL/GenBank/DDBJ whole genome shotgun (WGS) entry which is preliminary data.</text>
</comment>
<dbReference type="GO" id="GO:0016020">
    <property type="term" value="C:membrane"/>
    <property type="evidence" value="ECO:0007669"/>
    <property type="project" value="TreeGrafter"/>
</dbReference>
<dbReference type="GO" id="GO:0005737">
    <property type="term" value="C:cytoplasm"/>
    <property type="evidence" value="ECO:0007669"/>
    <property type="project" value="TreeGrafter"/>
</dbReference>
<gene>
    <name evidence="2" type="ORF">SPBR_06152</name>
</gene>
<evidence type="ECO:0000313" key="3">
    <source>
        <dbReference type="Proteomes" id="UP000031575"/>
    </source>
</evidence>
<name>A0A0C2FS16_9PEZI</name>
<proteinExistence type="predicted"/>
<evidence type="ECO:0000256" key="1">
    <source>
        <dbReference type="ARBA" id="ARBA00023002"/>
    </source>
</evidence>
<dbReference type="GeneID" id="63679335"/>
<dbReference type="OrthoDB" id="415825at2759"/>
<dbReference type="AlphaFoldDB" id="A0A0C2FS16"/>
<sequence length="268" mass="31630">MLEKITVTPDASFTEYVPIVDYLFRYDRGGFWVAKYSFNYFLIPFNRITRFILNPLMYTRTIYKALHHSGLADFYMVQDVGVPYDKMDAFVDWLETTFGIYPLWLWLLRLARDSPNAEHGLHSDFARLDKNTPEGRLMNFGIWVAGLIDRDACIHKNRLLEQKVRELSGRTWLYAHACYTKDEFWSHYDRHSYDLVRVKYGASCLPSVYDKVMVDNQQNAAMGTVAWLPVMFWAIWPMRGLYDVLMTIFGGDYLMKRRSVCRKNIKQS</sequence>
<dbReference type="PANTHER" id="PTHR10801">
    <property type="entry name" value="24-DEHYDROCHOLESTEROL REDUCTASE"/>
    <property type="match status" value="1"/>
</dbReference>
<dbReference type="VEuPathDB" id="FungiDB:SPBR_06152"/>
<dbReference type="Proteomes" id="UP000031575">
    <property type="component" value="Unassembled WGS sequence"/>
</dbReference>
<dbReference type="RefSeq" id="XP_040621823.1">
    <property type="nucleotide sequence ID" value="XM_040764414.1"/>
</dbReference>